<dbReference type="GO" id="GO:0003676">
    <property type="term" value="F:nucleic acid binding"/>
    <property type="evidence" value="ECO:0007669"/>
    <property type="project" value="InterPro"/>
</dbReference>
<dbReference type="InterPro" id="IPR013103">
    <property type="entry name" value="RVT_2"/>
</dbReference>
<dbReference type="SUPFAM" id="SSF53098">
    <property type="entry name" value="Ribonuclease H-like"/>
    <property type="match status" value="1"/>
</dbReference>
<dbReference type="InterPro" id="IPR043502">
    <property type="entry name" value="DNA/RNA_pol_sf"/>
</dbReference>
<evidence type="ECO:0000259" key="4">
    <source>
        <dbReference type="PROSITE" id="PS50994"/>
    </source>
</evidence>
<dbReference type="PANTHER" id="PTHR42648">
    <property type="entry name" value="TRANSPOSASE, PUTATIVE-RELATED"/>
    <property type="match status" value="1"/>
</dbReference>
<sequence length="1056" mass="118098">MYLLNLSIVRPVCLAAVKDDEAWLWHARFGHLSFEALARMSREGMARGMPRIEHVEELCDSCLAGKQRRSPFAKKAKYRAGDRLELVHGDLCGPISPATHGGRKYFLLLVDDTTRFMWLRLLSSKDEAPEAIKHFQAKVEVETGNKLKVLRTDRGGEFTSVEFGRYCADEGVERHLTAPYSPRANGVVERRNQTIVGMARSMLKAKKMPAEFWEEAVNTAVFILNRAPTKSLKGMTPFEAWHGRKPDVSFMRTFGCIGHVKNVKPHLGKLEDRSTPMVFLGYEQGSKAYRLYDPRAERVHISRDVVFDEGASWSWEASGAEEDGRGWSSFTIDYTLYRGAGEAAGDGGADAGEAERAVAGGRSEKLPRSRGHRLRRSPQRMAHRRPRRRAARCASSHHHLERRVPGRGLRQRATRFRAVDNIIGDASPPGQAVRNLDGELFMAAAEEPCSLEEAEADARWRRAMEEEMSSIEENKTWELVDPPVGCKPIGLKWVYKVKKNERGDVVKHKARLVAKGFVQREGIDFEEVFAPVARMDSVRLLLALAATRDWSVHHLDVKSAFLNGELTEVVHVRQPPGFIVAGEEGKVLHLKKALYGLRQAPRAWNIKLDTTLATLGFKKCSSEHALYTKRSKEGILIVGVYVDDLIVTGSEQQEIKKFKSEMAAKFKMSDLGLLTYYLGIEVRQGKQAIELCQSAYALKLLERAGLKGCNPTQVPMQEKPKLSKLSTAEKVDATHYRSLVGGLRYLTHTRPDITFAVGYVSRFMEFPRKDHMAAVKHLLRYIAGTCALGLAYPRRKKTSDLHLFGFSDSDMGGDIDGRKSTSGMVFFLETCPISWQSQKQKIVALSTCEAEYISGAAAACHGIWLRRLLEDITGQAVAAPILRIDNKSAIELAKNPVFHSRSKHIDIKFHFIRDCVERKQVVLEQVGTEQQLADVFTKPLGKNNFEKLKSQVGGYQRGNMKHFSGGRGRRSIPNADVPSEIRNPDQMQKSRHKKAMEITRFKNKSAKDGKFQNKFQKNRRPEGNGKGRGPPGKGFGKGSGKGGGKGKGKVKGKGGR</sequence>
<dbReference type="Proteomes" id="UP001341281">
    <property type="component" value="Chromosome 09"/>
</dbReference>
<feature type="compositionally biased region" description="Basic and acidic residues" evidence="3">
    <location>
        <begin position="995"/>
        <end position="1011"/>
    </location>
</feature>
<dbReference type="GO" id="GO:0015074">
    <property type="term" value="P:DNA integration"/>
    <property type="evidence" value="ECO:0007669"/>
    <property type="project" value="InterPro"/>
</dbReference>
<feature type="region of interest" description="Disordered" evidence="3">
    <location>
        <begin position="956"/>
        <end position="1056"/>
    </location>
</feature>
<keyword evidence="1" id="KW-0479">Metal-binding</keyword>
<dbReference type="Gene3D" id="3.30.420.10">
    <property type="entry name" value="Ribonuclease H-like superfamily/Ribonuclease H"/>
    <property type="match status" value="1"/>
</dbReference>
<gene>
    <name evidence="5" type="ORF">U9M48_039002</name>
</gene>
<proteinExistence type="predicted"/>
<reference evidence="5 6" key="1">
    <citation type="submission" date="2024-02" db="EMBL/GenBank/DDBJ databases">
        <title>High-quality chromosome-scale genome assembly of Pensacola bahiagrass (Paspalum notatum Flugge var. saurae).</title>
        <authorList>
            <person name="Vega J.M."/>
            <person name="Podio M."/>
            <person name="Orjuela J."/>
            <person name="Siena L.A."/>
            <person name="Pessino S.C."/>
            <person name="Combes M.C."/>
            <person name="Mariac C."/>
            <person name="Albertini E."/>
            <person name="Pupilli F."/>
            <person name="Ortiz J.P.A."/>
            <person name="Leblanc O."/>
        </authorList>
    </citation>
    <scope>NUCLEOTIDE SEQUENCE [LARGE SCALE GENOMIC DNA]</scope>
    <source>
        <strain evidence="5">R1</strain>
        <tissue evidence="5">Leaf</tissue>
    </source>
</reference>
<dbReference type="InterPro" id="IPR057670">
    <property type="entry name" value="SH3_retrovirus"/>
</dbReference>
<name>A0AAQ3UMQ6_PASNO</name>
<dbReference type="AlphaFoldDB" id="A0AAQ3UMQ6"/>
<keyword evidence="2" id="KW-0378">Hydrolase</keyword>
<dbReference type="Pfam" id="PF25597">
    <property type="entry name" value="SH3_retrovirus"/>
    <property type="match status" value="1"/>
</dbReference>
<feature type="compositionally biased region" description="Basic residues" evidence="3">
    <location>
        <begin position="1044"/>
        <end position="1056"/>
    </location>
</feature>
<dbReference type="InterPro" id="IPR036397">
    <property type="entry name" value="RNaseH_sf"/>
</dbReference>
<dbReference type="EMBL" id="CP144753">
    <property type="protein sequence ID" value="WVZ92975.1"/>
    <property type="molecule type" value="Genomic_DNA"/>
</dbReference>
<dbReference type="CDD" id="cd09272">
    <property type="entry name" value="RNase_HI_RT_Ty1"/>
    <property type="match status" value="1"/>
</dbReference>
<feature type="compositionally biased region" description="Gly residues" evidence="3">
    <location>
        <begin position="1026"/>
        <end position="1043"/>
    </location>
</feature>
<dbReference type="InterPro" id="IPR012337">
    <property type="entry name" value="RNaseH-like_sf"/>
</dbReference>
<dbReference type="Pfam" id="PF00665">
    <property type="entry name" value="rve"/>
    <property type="match status" value="1"/>
</dbReference>
<feature type="domain" description="Integrase catalytic" evidence="4">
    <location>
        <begin position="67"/>
        <end position="245"/>
    </location>
</feature>
<dbReference type="Pfam" id="PF07727">
    <property type="entry name" value="RVT_2"/>
    <property type="match status" value="1"/>
</dbReference>
<dbReference type="Pfam" id="PF13976">
    <property type="entry name" value="gag_pre-integrs"/>
    <property type="match status" value="1"/>
</dbReference>
<feature type="compositionally biased region" description="Basic residues" evidence="3">
    <location>
        <begin position="368"/>
        <end position="401"/>
    </location>
</feature>
<keyword evidence="6" id="KW-1185">Reference proteome</keyword>
<dbReference type="SUPFAM" id="SSF56672">
    <property type="entry name" value="DNA/RNA polymerases"/>
    <property type="match status" value="1"/>
</dbReference>
<dbReference type="InterPro" id="IPR001584">
    <property type="entry name" value="Integrase_cat-core"/>
</dbReference>
<accession>A0AAQ3UMQ6</accession>
<dbReference type="GO" id="GO:0046872">
    <property type="term" value="F:metal ion binding"/>
    <property type="evidence" value="ECO:0007669"/>
    <property type="project" value="UniProtKB-KW"/>
</dbReference>
<dbReference type="GO" id="GO:0016787">
    <property type="term" value="F:hydrolase activity"/>
    <property type="evidence" value="ECO:0007669"/>
    <property type="project" value="UniProtKB-KW"/>
</dbReference>
<evidence type="ECO:0000256" key="3">
    <source>
        <dbReference type="SAM" id="MobiDB-lite"/>
    </source>
</evidence>
<organism evidence="5 6">
    <name type="scientific">Paspalum notatum var. saurae</name>
    <dbReference type="NCBI Taxonomy" id="547442"/>
    <lineage>
        <taxon>Eukaryota</taxon>
        <taxon>Viridiplantae</taxon>
        <taxon>Streptophyta</taxon>
        <taxon>Embryophyta</taxon>
        <taxon>Tracheophyta</taxon>
        <taxon>Spermatophyta</taxon>
        <taxon>Magnoliopsida</taxon>
        <taxon>Liliopsida</taxon>
        <taxon>Poales</taxon>
        <taxon>Poaceae</taxon>
        <taxon>PACMAD clade</taxon>
        <taxon>Panicoideae</taxon>
        <taxon>Andropogonodae</taxon>
        <taxon>Paspaleae</taxon>
        <taxon>Paspalinae</taxon>
        <taxon>Paspalum</taxon>
    </lineage>
</organism>
<dbReference type="PROSITE" id="PS50994">
    <property type="entry name" value="INTEGRASE"/>
    <property type="match status" value="1"/>
</dbReference>
<feature type="region of interest" description="Disordered" evidence="3">
    <location>
        <begin position="343"/>
        <end position="404"/>
    </location>
</feature>
<dbReference type="InterPro" id="IPR025724">
    <property type="entry name" value="GAG-pre-integrase_dom"/>
</dbReference>
<evidence type="ECO:0000313" key="5">
    <source>
        <dbReference type="EMBL" id="WVZ92975.1"/>
    </source>
</evidence>
<dbReference type="PANTHER" id="PTHR42648:SF25">
    <property type="entry name" value="RNA-DIRECTED DNA POLYMERASE"/>
    <property type="match status" value="1"/>
</dbReference>
<evidence type="ECO:0000256" key="2">
    <source>
        <dbReference type="ARBA" id="ARBA00022801"/>
    </source>
</evidence>
<protein>
    <recommendedName>
        <fullName evidence="4">Integrase catalytic domain-containing protein</fullName>
    </recommendedName>
</protein>
<dbReference type="InterPro" id="IPR039537">
    <property type="entry name" value="Retrotran_Ty1/copia-like"/>
</dbReference>
<evidence type="ECO:0000256" key="1">
    <source>
        <dbReference type="ARBA" id="ARBA00022723"/>
    </source>
</evidence>
<evidence type="ECO:0000313" key="6">
    <source>
        <dbReference type="Proteomes" id="UP001341281"/>
    </source>
</evidence>